<dbReference type="PATRIC" id="fig|999432.5.peg.764"/>
<comment type="caution">
    <text evidence="1">The sequence shown here is derived from an EMBL/GenBank/DDBJ whole genome shotgun (WGS) entry which is preliminary data.</text>
</comment>
<organism evidence="1">
    <name type="scientific">Treponema denticola H-22</name>
    <dbReference type="NCBI Taxonomy" id="999432"/>
    <lineage>
        <taxon>Bacteria</taxon>
        <taxon>Pseudomonadati</taxon>
        <taxon>Spirochaetota</taxon>
        <taxon>Spirochaetia</taxon>
        <taxon>Spirochaetales</taxon>
        <taxon>Treponemataceae</taxon>
        <taxon>Treponema</taxon>
    </lineage>
</organism>
<reference evidence="1" key="1">
    <citation type="submission" date="2012-01" db="EMBL/GenBank/DDBJ databases">
        <title>The Genome Sequence of Treponema denticola H-22.</title>
        <authorList>
            <consortium name="The Broad Institute Genome Sequencing Platform"/>
            <person name="Earl A."/>
            <person name="Ward D."/>
            <person name="Feldgarden M."/>
            <person name="Gevers D."/>
            <person name="Blanton J.M."/>
            <person name="Fenno C.J."/>
            <person name="Baranova O.V."/>
            <person name="Mathney J."/>
            <person name="Dewhirst F.E."/>
            <person name="Izard J."/>
            <person name="Young S.K."/>
            <person name="Zeng Q."/>
            <person name="Gargeya S."/>
            <person name="Fitzgerald M."/>
            <person name="Haas B."/>
            <person name="Abouelleil A."/>
            <person name="Alvarado L."/>
            <person name="Arachchi H.M."/>
            <person name="Berlin A."/>
            <person name="Chapman S.B."/>
            <person name="Gearin G."/>
            <person name="Goldberg J."/>
            <person name="Griggs A."/>
            <person name="Gujja S."/>
            <person name="Hansen M."/>
            <person name="Heiman D."/>
            <person name="Howarth C."/>
            <person name="Larimer J."/>
            <person name="Lui A."/>
            <person name="MacDonald P.J.P."/>
            <person name="McCowen C."/>
            <person name="Montmayeur A."/>
            <person name="Murphy C."/>
            <person name="Neiman D."/>
            <person name="Pearson M."/>
            <person name="Priest M."/>
            <person name="Roberts A."/>
            <person name="Saif S."/>
            <person name="Shea T."/>
            <person name="Sisk P."/>
            <person name="Stolte C."/>
            <person name="Sykes S."/>
            <person name="Wortman J."/>
            <person name="Nusbaum C."/>
            <person name="Birren B."/>
        </authorList>
    </citation>
    <scope>NUCLEOTIDE SEQUENCE [LARGE SCALE GENOMIC DNA]</scope>
    <source>
        <strain evidence="1">H-22</strain>
    </source>
</reference>
<dbReference type="RefSeq" id="WP_002683551.1">
    <property type="nucleotide sequence ID" value="NZ_CM001795.1"/>
</dbReference>
<dbReference type="EMBL" id="AGDV01000006">
    <property type="protein sequence ID" value="EMB34970.1"/>
    <property type="molecule type" value="Genomic_DNA"/>
</dbReference>
<dbReference type="AlphaFoldDB" id="A0A0E2E6Q6"/>
<protein>
    <submittedName>
        <fullName evidence="1">Uncharacterized protein</fullName>
    </submittedName>
</protein>
<evidence type="ECO:0000313" key="1">
    <source>
        <dbReference type="EMBL" id="EMB34970.1"/>
    </source>
</evidence>
<proteinExistence type="predicted"/>
<dbReference type="HOGENOM" id="CLU_2439899_0_0_12"/>
<gene>
    <name evidence="1" type="ORF">HMPREF9726_00736</name>
</gene>
<accession>A0A0E2E6Q6</accession>
<name>A0A0E2E6Q6_TREDN</name>
<dbReference type="Proteomes" id="UP000011705">
    <property type="component" value="Chromosome"/>
</dbReference>
<sequence>MDPDGRATWIDQDGLVKNVINDVTLRDTSNILAGMNAAFFSIEFDDFQKGAVALHAKGIWGSCITFLVRFLCMEKINIGIREVYMDIVLS</sequence>